<dbReference type="InterPro" id="IPR002156">
    <property type="entry name" value="RNaseH_domain"/>
</dbReference>
<dbReference type="InterPro" id="IPR036397">
    <property type="entry name" value="RNaseH_sf"/>
</dbReference>
<dbReference type="AlphaFoldDB" id="A0A3M0L2V0"/>
<keyword evidence="9" id="KW-1185">Reference proteome</keyword>
<dbReference type="CDD" id="cd09273">
    <property type="entry name" value="RNase_HI_RT_Bel"/>
    <property type="match status" value="1"/>
</dbReference>
<protein>
    <recommendedName>
        <fullName evidence="7">RNase H type-1 domain-containing protein</fullName>
    </recommendedName>
</protein>
<evidence type="ECO:0000256" key="1">
    <source>
        <dbReference type="ARBA" id="ARBA00022679"/>
    </source>
</evidence>
<name>A0A3M0L2V0_HIRRU</name>
<dbReference type="PANTHER" id="PTHR41694:SF5">
    <property type="entry name" value="RIBONUCLEASE H"/>
    <property type="match status" value="1"/>
</dbReference>
<dbReference type="Gene3D" id="3.30.420.10">
    <property type="entry name" value="Ribonuclease H-like superfamily/Ribonuclease H"/>
    <property type="match status" value="1"/>
</dbReference>
<accession>A0A3M0L2V0</accession>
<dbReference type="Proteomes" id="UP000269221">
    <property type="component" value="Unassembled WGS sequence"/>
</dbReference>
<organism evidence="8 9">
    <name type="scientific">Hirundo rustica rustica</name>
    <dbReference type="NCBI Taxonomy" id="333673"/>
    <lineage>
        <taxon>Eukaryota</taxon>
        <taxon>Metazoa</taxon>
        <taxon>Chordata</taxon>
        <taxon>Craniata</taxon>
        <taxon>Vertebrata</taxon>
        <taxon>Euteleostomi</taxon>
        <taxon>Archelosauria</taxon>
        <taxon>Archosauria</taxon>
        <taxon>Dinosauria</taxon>
        <taxon>Saurischia</taxon>
        <taxon>Theropoda</taxon>
        <taxon>Coelurosauria</taxon>
        <taxon>Aves</taxon>
        <taxon>Neognathae</taxon>
        <taxon>Neoaves</taxon>
        <taxon>Telluraves</taxon>
        <taxon>Australaves</taxon>
        <taxon>Passeriformes</taxon>
        <taxon>Sylvioidea</taxon>
        <taxon>Hirundinidae</taxon>
        <taxon>Hirundo</taxon>
    </lineage>
</organism>
<dbReference type="Pfam" id="PF00075">
    <property type="entry name" value="RNase_H"/>
    <property type="match status" value="1"/>
</dbReference>
<dbReference type="SUPFAM" id="SSF53098">
    <property type="entry name" value="Ribonuclease H-like"/>
    <property type="match status" value="1"/>
</dbReference>
<evidence type="ECO:0000256" key="4">
    <source>
        <dbReference type="ARBA" id="ARBA00022759"/>
    </source>
</evidence>
<evidence type="ECO:0000313" key="9">
    <source>
        <dbReference type="Proteomes" id="UP000269221"/>
    </source>
</evidence>
<feature type="domain" description="RNase H type-1" evidence="7">
    <location>
        <begin position="23"/>
        <end position="171"/>
    </location>
</feature>
<dbReference type="GO" id="GO:0003676">
    <property type="term" value="F:nucleic acid binding"/>
    <property type="evidence" value="ECO:0007669"/>
    <property type="project" value="InterPro"/>
</dbReference>
<evidence type="ECO:0000259" key="7">
    <source>
        <dbReference type="PROSITE" id="PS50879"/>
    </source>
</evidence>
<gene>
    <name evidence="8" type="ORF">DUI87_03352</name>
</gene>
<dbReference type="OrthoDB" id="8947436at2759"/>
<dbReference type="InterPro" id="IPR012337">
    <property type="entry name" value="RNaseH-like_sf"/>
</dbReference>
<reference evidence="8 9" key="1">
    <citation type="submission" date="2018-07" db="EMBL/GenBank/DDBJ databases">
        <title>A high quality draft genome assembly of the barn swallow (H. rustica rustica).</title>
        <authorList>
            <person name="Formenti G."/>
            <person name="Chiara M."/>
            <person name="Poveda L."/>
            <person name="Francoijs K.-J."/>
            <person name="Bonisoli-Alquati A."/>
            <person name="Canova L."/>
            <person name="Gianfranceschi L."/>
            <person name="Horner D.S."/>
            <person name="Saino N."/>
        </authorList>
    </citation>
    <scope>NUCLEOTIDE SEQUENCE [LARGE SCALE GENOMIC DNA]</scope>
    <source>
        <strain evidence="8">Chelidonia</strain>
        <tissue evidence="8">Blood</tissue>
    </source>
</reference>
<dbReference type="PANTHER" id="PTHR41694">
    <property type="entry name" value="ENDOGENOUS RETROVIRUS GROUP K MEMBER POL PROTEIN"/>
    <property type="match status" value="1"/>
</dbReference>
<proteinExistence type="predicted"/>
<keyword evidence="6" id="KW-0695">RNA-directed DNA polymerase</keyword>
<evidence type="ECO:0000256" key="6">
    <source>
        <dbReference type="ARBA" id="ARBA00022918"/>
    </source>
</evidence>
<sequence>MHNCSDLIELQTKVREDLEDEELEEGKKWFVDGSARVIEGKRKSGYAIINGKTGEVVKSGPLSTSWSAQACELFAVLQALRELKGKIGTIFTDSKYAFGVVHTFGKIWEERGLINTRGKNLVHEDLIRQILEAVREPKAIAVVYVKGHQAGLQFRIRGNNLADQEARKAALLTLDIPENITDGPQEFPPHPTEKEIEEFKKIGGTLEKGKWKLTDGRELIPKAYA</sequence>
<dbReference type="GO" id="GO:0004523">
    <property type="term" value="F:RNA-DNA hybrid ribonuclease activity"/>
    <property type="evidence" value="ECO:0007669"/>
    <property type="project" value="InterPro"/>
</dbReference>
<keyword evidence="5" id="KW-0378">Hydrolase</keyword>
<keyword evidence="2" id="KW-0548">Nucleotidyltransferase</keyword>
<evidence type="ECO:0000313" key="8">
    <source>
        <dbReference type="EMBL" id="RMC19788.1"/>
    </source>
</evidence>
<dbReference type="GO" id="GO:0003964">
    <property type="term" value="F:RNA-directed DNA polymerase activity"/>
    <property type="evidence" value="ECO:0007669"/>
    <property type="project" value="UniProtKB-KW"/>
</dbReference>
<keyword evidence="4" id="KW-0255">Endonuclease</keyword>
<keyword evidence="3" id="KW-0540">Nuclease</keyword>
<evidence type="ECO:0000256" key="2">
    <source>
        <dbReference type="ARBA" id="ARBA00022695"/>
    </source>
</evidence>
<comment type="caution">
    <text evidence="8">The sequence shown here is derived from an EMBL/GenBank/DDBJ whole genome shotgun (WGS) entry which is preliminary data.</text>
</comment>
<evidence type="ECO:0000256" key="5">
    <source>
        <dbReference type="ARBA" id="ARBA00022801"/>
    </source>
</evidence>
<evidence type="ECO:0000256" key="3">
    <source>
        <dbReference type="ARBA" id="ARBA00022722"/>
    </source>
</evidence>
<dbReference type="EMBL" id="QRBI01000094">
    <property type="protein sequence ID" value="RMC19788.1"/>
    <property type="molecule type" value="Genomic_DNA"/>
</dbReference>
<dbReference type="PROSITE" id="PS50879">
    <property type="entry name" value="RNASE_H_1"/>
    <property type="match status" value="1"/>
</dbReference>
<keyword evidence="1" id="KW-0808">Transferase</keyword>